<keyword evidence="17" id="KW-1185">Reference proteome</keyword>
<evidence type="ECO:0000256" key="10">
    <source>
        <dbReference type="ARBA" id="ARBA00023295"/>
    </source>
</evidence>
<evidence type="ECO:0000256" key="5">
    <source>
        <dbReference type="ARBA" id="ARBA00022729"/>
    </source>
</evidence>
<dbReference type="GeneID" id="108664529"/>
<feature type="binding site" evidence="13">
    <location>
        <position position="405"/>
    </location>
    <ligand>
        <name>Zn(2+)</name>
        <dbReference type="ChEBI" id="CHEBI:29105"/>
        <label>1</label>
    </ligand>
</feature>
<evidence type="ECO:0000256" key="14">
    <source>
        <dbReference type="PIRSR" id="PIRSR000948-2"/>
    </source>
</evidence>
<feature type="binding site" evidence="13">
    <location>
        <position position="403"/>
    </location>
    <ligand>
        <name>Zn(2+)</name>
        <dbReference type="ChEBI" id="CHEBI:29105"/>
        <label>2</label>
    </ligand>
</feature>
<dbReference type="GO" id="GO:0005615">
    <property type="term" value="C:extracellular space"/>
    <property type="evidence" value="ECO:0007669"/>
    <property type="project" value="TreeGrafter"/>
</dbReference>
<evidence type="ECO:0000256" key="12">
    <source>
        <dbReference type="PIRNR" id="PIRNR000948"/>
    </source>
</evidence>
<keyword evidence="3" id="KW-0964">Secreted</keyword>
<dbReference type="Gene3D" id="3.60.21.10">
    <property type="match status" value="1"/>
</dbReference>
<dbReference type="InterPro" id="IPR011001">
    <property type="entry name" value="Saposin-like"/>
</dbReference>
<dbReference type="SUPFAM" id="SSF47862">
    <property type="entry name" value="Saposin"/>
    <property type="match status" value="1"/>
</dbReference>
<dbReference type="Pfam" id="PF19272">
    <property type="entry name" value="ASMase_C"/>
    <property type="match status" value="1"/>
</dbReference>
<dbReference type="Pfam" id="PF00149">
    <property type="entry name" value="Metallophos"/>
    <property type="match status" value="1"/>
</dbReference>
<dbReference type="Gene3D" id="1.10.225.10">
    <property type="entry name" value="Saposin-like"/>
    <property type="match status" value="1"/>
</dbReference>
<dbReference type="InterPro" id="IPR008139">
    <property type="entry name" value="SaposinB_dom"/>
</dbReference>
<evidence type="ECO:0000256" key="7">
    <source>
        <dbReference type="ARBA" id="ARBA00022833"/>
    </source>
</evidence>
<feature type="disulfide bond" evidence="14">
    <location>
        <begin position="40"/>
        <end position="115"/>
    </location>
</feature>
<dbReference type="InterPro" id="IPR004843">
    <property type="entry name" value="Calcineurin-like_PHP"/>
</dbReference>
<dbReference type="GO" id="GO:0005764">
    <property type="term" value="C:lysosome"/>
    <property type="evidence" value="ECO:0007669"/>
    <property type="project" value="TreeGrafter"/>
</dbReference>
<dbReference type="GO" id="GO:0046872">
    <property type="term" value="F:metal ion binding"/>
    <property type="evidence" value="ECO:0007669"/>
    <property type="project" value="UniProtKB-KW"/>
</dbReference>
<evidence type="ECO:0000256" key="2">
    <source>
        <dbReference type="ARBA" id="ARBA00008234"/>
    </source>
</evidence>
<keyword evidence="10 12" id="KW-0326">Glycosidase</keyword>
<dbReference type="KEGG" id="hazt:108664529"/>
<comment type="subcellular location">
    <subcellularLocation>
        <location evidence="1">Secreted</location>
    </subcellularLocation>
</comment>
<evidence type="ECO:0000256" key="9">
    <source>
        <dbReference type="ARBA" id="ARBA00023180"/>
    </source>
</evidence>
<comment type="similarity">
    <text evidence="2 12">Belongs to the acid sphingomyelinase family.</text>
</comment>
<feature type="binding site" evidence="13">
    <location>
        <position position="152"/>
    </location>
    <ligand>
        <name>Zn(2+)</name>
        <dbReference type="ChEBI" id="CHEBI:29105"/>
        <label>1</label>
    </ligand>
</feature>
<dbReference type="InterPro" id="IPR045473">
    <property type="entry name" value="ASM_C"/>
</dbReference>
<evidence type="ECO:0000256" key="4">
    <source>
        <dbReference type="ARBA" id="ARBA00022723"/>
    </source>
</evidence>
<dbReference type="PANTHER" id="PTHR10340">
    <property type="entry name" value="SPHINGOMYELIN PHOSPHODIESTERASE"/>
    <property type="match status" value="1"/>
</dbReference>
<protein>
    <recommendedName>
        <fullName evidence="12">Sphingomyelin phosphodiesterase</fullName>
        <ecNumber evidence="12">3.1.4.12</ecNumber>
    </recommendedName>
</protein>
<dbReference type="PROSITE" id="PS50015">
    <property type="entry name" value="SAP_B"/>
    <property type="match status" value="1"/>
</dbReference>
<evidence type="ECO:0000256" key="15">
    <source>
        <dbReference type="SAM" id="SignalP"/>
    </source>
</evidence>
<comment type="catalytic activity">
    <reaction evidence="11">
        <text>a sphingomyelin + H2O = phosphocholine + an N-acylsphing-4-enine + H(+)</text>
        <dbReference type="Rhea" id="RHEA:19253"/>
        <dbReference type="ChEBI" id="CHEBI:15377"/>
        <dbReference type="ChEBI" id="CHEBI:15378"/>
        <dbReference type="ChEBI" id="CHEBI:17636"/>
        <dbReference type="ChEBI" id="CHEBI:52639"/>
        <dbReference type="ChEBI" id="CHEBI:295975"/>
        <dbReference type="EC" id="3.1.4.12"/>
    </reaction>
    <physiologicalReaction direction="left-to-right" evidence="11">
        <dbReference type="Rhea" id="RHEA:19254"/>
    </physiologicalReaction>
</comment>
<proteinExistence type="inferred from homology"/>
<keyword evidence="8 14" id="KW-1015">Disulfide bond</keyword>
<evidence type="ECO:0000256" key="6">
    <source>
        <dbReference type="ARBA" id="ARBA00022801"/>
    </source>
</evidence>
<feature type="binding site" evidence="13">
    <location>
        <position position="371"/>
    </location>
    <ligand>
        <name>Zn(2+)</name>
        <dbReference type="ChEBI" id="CHEBI:29105"/>
        <label>2</label>
    </ligand>
</feature>
<dbReference type="CDD" id="cd00842">
    <property type="entry name" value="MPP_ASMase"/>
    <property type="match status" value="1"/>
</dbReference>
<sequence>MYLKIILYTCIVALLQGQLLVAHGFIFQSPEHEEKVDVGCRECHAAVASIEELLSVGASEQELETLAIEICIDFHLFIDDVCVEMVQLAAPQVLYVLNTTEHDVDTVCHVFFGTCKSTLPPWSIDVPGGKPDVVPPVVGDSTYRILHLSDTHFDPEYTEGTISNCDHPSCCRDWNDTITNDTVFAGRWGSERGSCDPPLRTVEAALEVARTLNPDIIYVTGDLSPHVVWMLTEEDIRASVVDTAAVIRRYFPDTPVAYTLGNHETVPVNSFPVPDVYPDGYSMDWLYPLLETVWGDGGVPESAMDTVRRGGYYHWSPVPGLRVVSLNVNYGYHENWFLLINHVDPTGQLEWLAQVLLNAEAAGEKVHIIGHIPIGSLLEAFSHNMNLLITRFESTIAAIFVGHSHFDKVQLHWDVDNNTRPVSIAYFAPSLSSDGLKSPSFRMYEVDGPGGSWTVLESLTYSMNLTLANAGADPAFPLAYSATEAYDLPDLWPASWADLVFQMTEDDDLFNEFYGHYWSFWADPPELPDCGPECRADFLCPLVGGDRTDDEPCLRIKALVPGYYNVTESFVY</sequence>
<dbReference type="GO" id="GO:0046513">
    <property type="term" value="P:ceramide biosynthetic process"/>
    <property type="evidence" value="ECO:0007669"/>
    <property type="project" value="TreeGrafter"/>
</dbReference>
<feature type="disulfide bond" evidence="14">
    <location>
        <begin position="530"/>
        <end position="534"/>
    </location>
</feature>
<keyword evidence="4 13" id="KW-0479">Metal-binding</keyword>
<feature type="binding site" evidence="13">
    <location>
        <position position="150"/>
    </location>
    <ligand>
        <name>Zn(2+)</name>
        <dbReference type="ChEBI" id="CHEBI:29105"/>
        <label>1</label>
    </ligand>
</feature>
<evidence type="ECO:0000256" key="3">
    <source>
        <dbReference type="ARBA" id="ARBA00022525"/>
    </source>
</evidence>
<feature type="disulfide bond" evidence="14">
    <location>
        <begin position="71"/>
        <end position="82"/>
    </location>
</feature>
<dbReference type="GO" id="GO:0016020">
    <property type="term" value="C:membrane"/>
    <property type="evidence" value="ECO:0007669"/>
    <property type="project" value="GOC"/>
</dbReference>
<evidence type="ECO:0000256" key="11">
    <source>
        <dbReference type="ARBA" id="ARBA00047268"/>
    </source>
</evidence>
<dbReference type="Proteomes" id="UP000694843">
    <property type="component" value="Unplaced"/>
</dbReference>
<keyword evidence="6 12" id="KW-0378">Hydrolase</keyword>
<reference evidence="18" key="1">
    <citation type="submission" date="2025-08" db="UniProtKB">
        <authorList>
            <consortium name="RefSeq"/>
        </authorList>
    </citation>
    <scope>IDENTIFICATION</scope>
    <source>
        <tissue evidence="18">Whole organism</tissue>
    </source>
</reference>
<dbReference type="InterPro" id="IPR011160">
    <property type="entry name" value="Sphingomy_PDE"/>
</dbReference>
<evidence type="ECO:0000259" key="16">
    <source>
        <dbReference type="PROSITE" id="PS50015"/>
    </source>
</evidence>
<dbReference type="GO" id="GO:0061750">
    <property type="term" value="F:acid sphingomyelin phosphodiesterase activity"/>
    <property type="evidence" value="ECO:0007669"/>
    <property type="project" value="TreeGrafter"/>
</dbReference>
<evidence type="ECO:0000256" key="8">
    <source>
        <dbReference type="ARBA" id="ARBA00023157"/>
    </source>
</evidence>
<evidence type="ECO:0000313" key="17">
    <source>
        <dbReference type="Proteomes" id="UP000694843"/>
    </source>
</evidence>
<keyword evidence="9" id="KW-0325">Glycoprotein</keyword>
<dbReference type="GO" id="GO:0006685">
    <property type="term" value="P:sphingomyelin catabolic process"/>
    <property type="evidence" value="ECO:0007669"/>
    <property type="project" value="UniProtKB-UniRule"/>
</dbReference>
<feature type="binding site" evidence="13">
    <location>
        <position position="262"/>
    </location>
    <ligand>
        <name>Zn(2+)</name>
        <dbReference type="ChEBI" id="CHEBI:29105"/>
        <label>2</label>
    </ligand>
</feature>
<dbReference type="PANTHER" id="PTHR10340:SF34">
    <property type="entry name" value="SPHINGOMYELIN PHOSPHODIESTERASE"/>
    <property type="match status" value="1"/>
</dbReference>
<feature type="domain" description="Saposin B-type" evidence="16">
    <location>
        <begin position="36"/>
        <end position="119"/>
    </location>
</feature>
<comment type="cofactor">
    <cofactor evidence="13">
        <name>Zn(2+)</name>
        <dbReference type="ChEBI" id="CHEBI:29105"/>
    </cofactor>
    <text evidence="13">Binds 2 Zn(2+) ions per subunit.</text>
</comment>
<evidence type="ECO:0000313" key="18">
    <source>
        <dbReference type="RefSeq" id="XP_018006618.1"/>
    </source>
</evidence>
<dbReference type="SUPFAM" id="SSF56300">
    <property type="entry name" value="Metallo-dependent phosphatases"/>
    <property type="match status" value="1"/>
</dbReference>
<dbReference type="PIRSF" id="PIRSF000948">
    <property type="entry name" value="Sphingomy_PDE"/>
    <property type="match status" value="1"/>
</dbReference>
<evidence type="ECO:0000256" key="13">
    <source>
        <dbReference type="PIRSR" id="PIRSR000948-1"/>
    </source>
</evidence>
<organism evidence="17 18">
    <name type="scientific">Hyalella azteca</name>
    <name type="common">Amphipod</name>
    <dbReference type="NCBI Taxonomy" id="294128"/>
    <lineage>
        <taxon>Eukaryota</taxon>
        <taxon>Metazoa</taxon>
        <taxon>Ecdysozoa</taxon>
        <taxon>Arthropoda</taxon>
        <taxon>Crustacea</taxon>
        <taxon>Multicrustacea</taxon>
        <taxon>Malacostraca</taxon>
        <taxon>Eumalacostraca</taxon>
        <taxon>Peracarida</taxon>
        <taxon>Amphipoda</taxon>
        <taxon>Senticaudata</taxon>
        <taxon>Talitrida</taxon>
        <taxon>Talitroidea</taxon>
        <taxon>Hyalellidae</taxon>
        <taxon>Hyalella</taxon>
    </lineage>
</organism>
<keyword evidence="5 15" id="KW-0732">Signal</keyword>
<feature type="binding site" evidence="13">
    <location>
        <position position="222"/>
    </location>
    <ligand>
        <name>Zn(2+)</name>
        <dbReference type="ChEBI" id="CHEBI:29105"/>
        <label>1</label>
    </ligand>
</feature>
<dbReference type="InterPro" id="IPR041805">
    <property type="entry name" value="ASMase/PPN1_MPP"/>
</dbReference>
<evidence type="ECO:0000256" key="1">
    <source>
        <dbReference type="ARBA" id="ARBA00004613"/>
    </source>
</evidence>
<feature type="chain" id="PRO_5034237418" description="Sphingomyelin phosphodiesterase" evidence="15">
    <location>
        <begin position="18"/>
        <end position="572"/>
    </location>
</feature>
<dbReference type="AlphaFoldDB" id="A0A8B7MZC2"/>
<gene>
    <name evidence="18" type="primary">LOC108664529</name>
</gene>
<dbReference type="InterPro" id="IPR029052">
    <property type="entry name" value="Metallo-depent_PP-like"/>
</dbReference>
<comment type="function">
    <text evidence="12">Converts sphingomyelin to ceramide.</text>
</comment>
<feature type="signal peptide" evidence="15">
    <location>
        <begin position="1"/>
        <end position="17"/>
    </location>
</feature>
<dbReference type="EC" id="3.1.4.12" evidence="12"/>
<dbReference type="OMA" id="ETSIYGM"/>
<accession>A0A8B7MZC2</accession>
<dbReference type="OrthoDB" id="282973at2759"/>
<name>A0A8B7MZC2_HYAAZ</name>
<keyword evidence="7 13" id="KW-0862">Zinc</keyword>
<dbReference type="RefSeq" id="XP_018006618.1">
    <property type="nucleotide sequence ID" value="XM_018151129.2"/>
</dbReference>
<feature type="binding site" evidence="13">
    <location>
        <position position="222"/>
    </location>
    <ligand>
        <name>Zn(2+)</name>
        <dbReference type="ChEBI" id="CHEBI:29105"/>
        <label>2</label>
    </ligand>
</feature>
<feature type="disulfide bond" evidence="14">
    <location>
        <begin position="165"/>
        <end position="170"/>
    </location>
</feature>
<feature type="disulfide bond" evidence="14">
    <location>
        <begin position="171"/>
        <end position="195"/>
    </location>
</feature>
<dbReference type="GO" id="GO:0016798">
    <property type="term" value="F:hydrolase activity, acting on glycosyl bonds"/>
    <property type="evidence" value="ECO:0007669"/>
    <property type="project" value="UniProtKB-KW"/>
</dbReference>